<dbReference type="Proteomes" id="UP000612055">
    <property type="component" value="Unassembled WGS sequence"/>
</dbReference>
<organism evidence="3 4">
    <name type="scientific">Edaphochlamys debaryana</name>
    <dbReference type="NCBI Taxonomy" id="47281"/>
    <lineage>
        <taxon>Eukaryota</taxon>
        <taxon>Viridiplantae</taxon>
        <taxon>Chlorophyta</taxon>
        <taxon>core chlorophytes</taxon>
        <taxon>Chlorophyceae</taxon>
        <taxon>CS clade</taxon>
        <taxon>Chlamydomonadales</taxon>
        <taxon>Chlamydomonadales incertae sedis</taxon>
        <taxon>Edaphochlamys</taxon>
    </lineage>
</organism>
<sequence>MDGGSGSGSESDSDSGSGGAAGSLGRVEEVFAVTVTEASSGGASASSGTARQGAQRQEWLLRVVRRSDAYAEAYGFVGAEEYVLKLDSALLPHADVGAQVLYAAPPPELLEQGRRHLLLQLLRSELRPLLEGVEGTESGRAGGAEAGPSDKPADNLRRGHRRKAAGGEALPPAAAAPAPLPPGATLPSRKQLLEAGRRDLVELVAQAGGFAEVATHLGLRLARRPRGFWMGPGSWTRLGEELAVFVANSWLELPAPDEEGACYFFNQVSGRTTWRRPAPLKRLPAPAGGAPGAGGVRWVVAEPAANRVMPSQTAVLQAGRYDLHNAIVAHGGYTAVAQHLGRRVTWALSTRAYGSRATLRRQLAAAAEELGLPEGAMPTQRELQEAGRGALLAAVRRSGGFQAVAGSLRLRPRGRRRPRGHWDDPERLALELAAFAASRASLMAAGRMDLVYGMDRHRGRRRELAELAGLAPAASRRGTNRNALRLEDVRGALAAGCHTPKAIREHLEGRGVSVSRQHLTTWLASRVEEGLLARAGHGRYRDAHEEAGEEAAG</sequence>
<name>A0A835YJ39_9CHLO</name>
<evidence type="ECO:0000313" key="3">
    <source>
        <dbReference type="EMBL" id="KAG2499535.1"/>
    </source>
</evidence>
<dbReference type="CDD" id="cd00201">
    <property type="entry name" value="WW"/>
    <property type="match status" value="1"/>
</dbReference>
<accession>A0A835YJ39</accession>
<dbReference type="OrthoDB" id="550060at2759"/>
<feature type="compositionally biased region" description="Low complexity" evidence="1">
    <location>
        <begin position="166"/>
        <end position="177"/>
    </location>
</feature>
<evidence type="ECO:0000256" key="1">
    <source>
        <dbReference type="SAM" id="MobiDB-lite"/>
    </source>
</evidence>
<dbReference type="AlphaFoldDB" id="A0A835YJ39"/>
<reference evidence="3" key="1">
    <citation type="journal article" date="2020" name="bioRxiv">
        <title>Comparative genomics of Chlamydomonas.</title>
        <authorList>
            <person name="Craig R.J."/>
            <person name="Hasan A.R."/>
            <person name="Ness R.W."/>
            <person name="Keightley P.D."/>
        </authorList>
    </citation>
    <scope>NUCLEOTIDE SEQUENCE</scope>
    <source>
        <strain evidence="3">CCAP 11/70</strain>
    </source>
</reference>
<evidence type="ECO:0000259" key="2">
    <source>
        <dbReference type="PROSITE" id="PS50020"/>
    </source>
</evidence>
<protein>
    <recommendedName>
        <fullName evidence="2">WW domain-containing protein</fullName>
    </recommendedName>
</protein>
<dbReference type="EMBL" id="JAEHOE010000006">
    <property type="protein sequence ID" value="KAG2499535.1"/>
    <property type="molecule type" value="Genomic_DNA"/>
</dbReference>
<evidence type="ECO:0000313" key="4">
    <source>
        <dbReference type="Proteomes" id="UP000612055"/>
    </source>
</evidence>
<keyword evidence="4" id="KW-1185">Reference proteome</keyword>
<feature type="region of interest" description="Disordered" evidence="1">
    <location>
        <begin position="1"/>
        <end position="22"/>
    </location>
</feature>
<gene>
    <name evidence="3" type="ORF">HYH03_002481</name>
</gene>
<comment type="caution">
    <text evidence="3">The sequence shown here is derived from an EMBL/GenBank/DDBJ whole genome shotgun (WGS) entry which is preliminary data.</text>
</comment>
<dbReference type="PROSITE" id="PS50020">
    <property type="entry name" value="WW_DOMAIN_2"/>
    <property type="match status" value="1"/>
</dbReference>
<dbReference type="InterPro" id="IPR001202">
    <property type="entry name" value="WW_dom"/>
</dbReference>
<feature type="domain" description="WW" evidence="2">
    <location>
        <begin position="244"/>
        <end position="279"/>
    </location>
</feature>
<proteinExistence type="predicted"/>
<feature type="region of interest" description="Disordered" evidence="1">
    <location>
        <begin position="133"/>
        <end position="187"/>
    </location>
</feature>